<name>A0A9N8EFD8_9STRA</name>
<protein>
    <submittedName>
        <fullName evidence="1">Uncharacterized protein</fullName>
    </submittedName>
</protein>
<dbReference type="PANTHER" id="PTHR47679:SF2">
    <property type="entry name" value="C-TERMINAL OF ROC (COR) DOMAIN-CONTAINING PROTEIN"/>
    <property type="match status" value="1"/>
</dbReference>
<reference evidence="1" key="1">
    <citation type="submission" date="2020-06" db="EMBL/GenBank/DDBJ databases">
        <authorList>
            <consortium name="Plant Systems Biology data submission"/>
        </authorList>
    </citation>
    <scope>NUCLEOTIDE SEQUENCE</scope>
    <source>
        <strain evidence="1">D6</strain>
    </source>
</reference>
<dbReference type="InterPro" id="IPR032675">
    <property type="entry name" value="LRR_dom_sf"/>
</dbReference>
<dbReference type="Gene3D" id="3.80.10.10">
    <property type="entry name" value="Ribonuclease Inhibitor"/>
    <property type="match status" value="2"/>
</dbReference>
<dbReference type="PANTHER" id="PTHR47679">
    <property type="entry name" value="PROTEIN TORNADO 1"/>
    <property type="match status" value="1"/>
</dbReference>
<organism evidence="1 2">
    <name type="scientific">Seminavis robusta</name>
    <dbReference type="NCBI Taxonomy" id="568900"/>
    <lineage>
        <taxon>Eukaryota</taxon>
        <taxon>Sar</taxon>
        <taxon>Stramenopiles</taxon>
        <taxon>Ochrophyta</taxon>
        <taxon>Bacillariophyta</taxon>
        <taxon>Bacillariophyceae</taxon>
        <taxon>Bacillariophycidae</taxon>
        <taxon>Naviculales</taxon>
        <taxon>Naviculaceae</taxon>
        <taxon>Seminavis</taxon>
    </lineage>
</organism>
<accession>A0A9N8EFD8</accession>
<dbReference type="EMBL" id="CAICTM010001107">
    <property type="protein sequence ID" value="CAB9520522.1"/>
    <property type="molecule type" value="Genomic_DNA"/>
</dbReference>
<dbReference type="AlphaFoldDB" id="A0A9N8EFD8"/>
<keyword evidence="2" id="KW-1185">Reference proteome</keyword>
<comment type="caution">
    <text evidence="1">The sequence shown here is derived from an EMBL/GenBank/DDBJ whole genome shotgun (WGS) entry which is preliminary data.</text>
</comment>
<dbReference type="SUPFAM" id="SSF52047">
    <property type="entry name" value="RNI-like"/>
    <property type="match status" value="1"/>
</dbReference>
<evidence type="ECO:0000313" key="1">
    <source>
        <dbReference type="EMBL" id="CAB9520522.1"/>
    </source>
</evidence>
<evidence type="ECO:0000313" key="2">
    <source>
        <dbReference type="Proteomes" id="UP001153069"/>
    </source>
</evidence>
<proteinExistence type="predicted"/>
<gene>
    <name evidence="1" type="ORF">SEMRO_1109_G242360.1</name>
</gene>
<dbReference type="Proteomes" id="UP001153069">
    <property type="component" value="Unassembled WGS sequence"/>
</dbReference>
<sequence length="571" mass="64544">MDDNSDHNGIPAAIHVDDWNDDDAAEVSSHLMMEDEEPFIQDLILDLGEDIMFESLRDSRLTHLELEDGCCSDWFLRGIRERVEEFFQAMRQNTSVHQVSVSGEFLKEMTTLWEESAAASHHQADNDEDVAVSFDWMLLDAISQLPALKTLIVQEVIDFDGYRMPVDYLQHVLHQAKRLETLTLRFVELANPSEQDDLDASLTYLLPHREDENTVANRTLFQAFRNHAALRALTLTQLRLEEGISLNSLIRGIATIPNLQTVKLHMSVQRQQERRHIRVLDDNNDENNTNNNRHSAQHTASLKPLAQQCESLQVLELSSLCMRDEAEFLQALQRHKSLKTLSLAHAELSFSGWAALAHMMQTQRHELHLESLHLDHMSGLDNDTLKLCSGALGGGTASSSLRDLRLLNVMDMGRVGWKAIADMIASNQSLQSLSLENCQGMDDDAVTGIVNALQHNTTLRKLELQVFAGHCTRFSQKVGQKAFVELLRSGRNITLVNLYTQASGDLEAQLECYLNLNRTGLRPFVLQKELPPNAGASDFWNLLQQYNNDLDILFYVLTTNPPFVISCLRGL</sequence>